<feature type="transmembrane region" description="Helical" evidence="1">
    <location>
        <begin position="262"/>
        <end position="280"/>
    </location>
</feature>
<gene>
    <name evidence="2" type="ORF">D6D01_10121</name>
</gene>
<organism evidence="2 3">
    <name type="scientific">Aureobasidium pullulans</name>
    <name type="common">Black yeast</name>
    <name type="synonym">Pullularia pullulans</name>
    <dbReference type="NCBI Taxonomy" id="5580"/>
    <lineage>
        <taxon>Eukaryota</taxon>
        <taxon>Fungi</taxon>
        <taxon>Dikarya</taxon>
        <taxon>Ascomycota</taxon>
        <taxon>Pezizomycotina</taxon>
        <taxon>Dothideomycetes</taxon>
        <taxon>Dothideomycetidae</taxon>
        <taxon>Dothideales</taxon>
        <taxon>Saccotheciaceae</taxon>
        <taxon>Aureobasidium</taxon>
    </lineage>
</organism>
<dbReference type="Proteomes" id="UP000306584">
    <property type="component" value="Unassembled WGS sequence"/>
</dbReference>
<proteinExistence type="predicted"/>
<keyword evidence="1" id="KW-1133">Transmembrane helix</keyword>
<keyword evidence="1" id="KW-0812">Transmembrane</keyword>
<evidence type="ECO:0000313" key="3">
    <source>
        <dbReference type="Proteomes" id="UP000306584"/>
    </source>
</evidence>
<evidence type="ECO:0000256" key="1">
    <source>
        <dbReference type="SAM" id="Phobius"/>
    </source>
</evidence>
<evidence type="ECO:0000313" key="2">
    <source>
        <dbReference type="EMBL" id="THY04317.1"/>
    </source>
</evidence>
<comment type="caution">
    <text evidence="2">The sequence shown here is derived from an EMBL/GenBank/DDBJ whole genome shotgun (WGS) entry which is preliminary data.</text>
</comment>
<name>A0A4S9JNX3_AURPU</name>
<accession>A0A4S9JNX3</accession>
<reference evidence="2 3" key="1">
    <citation type="submission" date="2018-10" db="EMBL/GenBank/DDBJ databases">
        <title>Fifty Aureobasidium pullulans genomes reveal a recombining polyextremotolerant generalist.</title>
        <authorList>
            <person name="Gostincar C."/>
            <person name="Turk M."/>
            <person name="Zajc J."/>
            <person name="Gunde-Cimerman N."/>
        </authorList>
    </citation>
    <scope>NUCLEOTIDE SEQUENCE [LARGE SCALE GENOMIC DNA]</scope>
    <source>
        <strain evidence="2 3">EXF-6604</strain>
    </source>
</reference>
<sequence length="418" mass="45687">MDDPNVGPGTSFVAHYHEQHHLEPESELFVHQRAASDAQPGSHLRPRSFKAPNKWFVVWFRGRKANAYGTDKTVGAHVDLRFFVPVVAAVCLVVALTLIIYYALRLTVIEALSDAYAGPYDCAYVSTGVVELGCLADLDPGREASFRHPDLTWVSVLHCLLGASRILTGAGIDLIVFDNLSFTVAKAIDLAWNMLAGRGSQALAALVCYRVFTGVLLLATEQRGVSAETFAALVFSSTSIWCYGPTFQSVCRGKLGPVNKLAFVWILVSVTYLLFIATMVDLMTGYQAGQATWVNIVLGSRPWGNLANYKLPNGTLVDMQIGQYALIQDLYGTLPPSNVTMPDDETIFPTWTFYQNPYIGGGPVRTAVFPSATDSCIGNMLYQRCLDATRTGLYFINVTCGADGGWGDLFCLITINLY</sequence>
<keyword evidence="1" id="KW-0472">Membrane</keyword>
<dbReference type="EMBL" id="QZBD01000841">
    <property type="protein sequence ID" value="THY04317.1"/>
    <property type="molecule type" value="Genomic_DNA"/>
</dbReference>
<feature type="transmembrane region" description="Helical" evidence="1">
    <location>
        <begin position="82"/>
        <end position="104"/>
    </location>
</feature>
<dbReference type="AlphaFoldDB" id="A0A4S9JNX3"/>
<protein>
    <submittedName>
        <fullName evidence="2">Uncharacterized protein</fullName>
    </submittedName>
</protein>